<evidence type="ECO:0000313" key="3">
    <source>
        <dbReference type="EMBL" id="MPM07203.1"/>
    </source>
</evidence>
<dbReference type="AlphaFoldDB" id="A0A644WYT6"/>
<dbReference type="SUPFAM" id="SSF111384">
    <property type="entry name" value="OmpH-like"/>
    <property type="match status" value="1"/>
</dbReference>
<protein>
    <recommendedName>
        <fullName evidence="4">Chaperone protein Skp</fullName>
    </recommendedName>
</protein>
<comment type="caution">
    <text evidence="3">The sequence shown here is derived from an EMBL/GenBank/DDBJ whole genome shotgun (WGS) entry which is preliminary data.</text>
</comment>
<comment type="similarity">
    <text evidence="1">Belongs to the Skp family.</text>
</comment>
<dbReference type="InterPro" id="IPR024930">
    <property type="entry name" value="Skp_dom_sf"/>
</dbReference>
<dbReference type="Pfam" id="PF03938">
    <property type="entry name" value="OmpH"/>
    <property type="match status" value="1"/>
</dbReference>
<evidence type="ECO:0008006" key="4">
    <source>
        <dbReference type="Google" id="ProtNLM"/>
    </source>
</evidence>
<evidence type="ECO:0000256" key="2">
    <source>
        <dbReference type="ARBA" id="ARBA00022729"/>
    </source>
</evidence>
<dbReference type="GO" id="GO:0005829">
    <property type="term" value="C:cytosol"/>
    <property type="evidence" value="ECO:0007669"/>
    <property type="project" value="TreeGrafter"/>
</dbReference>
<dbReference type="EMBL" id="VSSQ01001310">
    <property type="protein sequence ID" value="MPM07203.1"/>
    <property type="molecule type" value="Genomic_DNA"/>
</dbReference>
<dbReference type="Gene3D" id="3.30.910.20">
    <property type="entry name" value="Skp domain"/>
    <property type="match status" value="1"/>
</dbReference>
<dbReference type="GO" id="GO:0051082">
    <property type="term" value="F:unfolded protein binding"/>
    <property type="evidence" value="ECO:0007669"/>
    <property type="project" value="InterPro"/>
</dbReference>
<gene>
    <name evidence="3" type="ORF">SDC9_53509</name>
</gene>
<dbReference type="GO" id="GO:0050821">
    <property type="term" value="P:protein stabilization"/>
    <property type="evidence" value="ECO:0007669"/>
    <property type="project" value="TreeGrafter"/>
</dbReference>
<name>A0A644WYT6_9ZZZZ</name>
<accession>A0A644WYT6</accession>
<reference evidence="3" key="1">
    <citation type="submission" date="2019-08" db="EMBL/GenBank/DDBJ databases">
        <authorList>
            <person name="Kucharzyk K."/>
            <person name="Murdoch R.W."/>
            <person name="Higgins S."/>
            <person name="Loffler F."/>
        </authorList>
    </citation>
    <scope>NUCLEOTIDE SEQUENCE</scope>
</reference>
<proteinExistence type="inferred from homology"/>
<dbReference type="InterPro" id="IPR005632">
    <property type="entry name" value="Chaperone_Skp"/>
</dbReference>
<dbReference type="PANTHER" id="PTHR35089">
    <property type="entry name" value="CHAPERONE PROTEIN SKP"/>
    <property type="match status" value="1"/>
</dbReference>
<dbReference type="PANTHER" id="PTHR35089:SF1">
    <property type="entry name" value="CHAPERONE PROTEIN SKP"/>
    <property type="match status" value="1"/>
</dbReference>
<evidence type="ECO:0000256" key="1">
    <source>
        <dbReference type="ARBA" id="ARBA00009091"/>
    </source>
</evidence>
<sequence length="183" mass="20849">MNNLFNFAKNSFMKNAFVLILSLFLMANVSSVQAQVKLKLGHINTNELMKVMPGRDSAEKALQDYSKSLEDQLAMMNKEFQDKYEYYLAHEAEFLAPVKDAKQKELVDMQSRIEDFKTTAQDELAKKETELVQPLIDRAKKAIDDVAVEKGYNYIFDTGTGAVIYYQDSDDIMPLVKAKLGIQ</sequence>
<organism evidence="3">
    <name type="scientific">bioreactor metagenome</name>
    <dbReference type="NCBI Taxonomy" id="1076179"/>
    <lineage>
        <taxon>unclassified sequences</taxon>
        <taxon>metagenomes</taxon>
        <taxon>ecological metagenomes</taxon>
    </lineage>
</organism>
<dbReference type="SMART" id="SM00935">
    <property type="entry name" value="OmpH"/>
    <property type="match status" value="1"/>
</dbReference>
<keyword evidence="2" id="KW-0732">Signal</keyword>